<evidence type="ECO:0000313" key="3">
    <source>
        <dbReference type="Proteomes" id="UP001160301"/>
    </source>
</evidence>
<evidence type="ECO:0008006" key="4">
    <source>
        <dbReference type="Google" id="ProtNLM"/>
    </source>
</evidence>
<dbReference type="EMBL" id="JARZHI010000117">
    <property type="protein sequence ID" value="MDI1437307.1"/>
    <property type="molecule type" value="Genomic_DNA"/>
</dbReference>
<keyword evidence="3" id="KW-1185">Reference proteome</keyword>
<feature type="chain" id="PRO_5046508956" description="S-protein homolog" evidence="1">
    <location>
        <begin position="25"/>
        <end position="121"/>
    </location>
</feature>
<comment type="caution">
    <text evidence="2">The sequence shown here is derived from an EMBL/GenBank/DDBJ whole genome shotgun (WGS) entry which is preliminary data.</text>
</comment>
<accession>A0ABT6P9L1</accession>
<evidence type="ECO:0000256" key="1">
    <source>
        <dbReference type="SAM" id="SignalP"/>
    </source>
</evidence>
<proteinExistence type="predicted"/>
<organism evidence="2 3">
    <name type="scientific">Polyangium sorediatum</name>
    <dbReference type="NCBI Taxonomy" id="889274"/>
    <lineage>
        <taxon>Bacteria</taxon>
        <taxon>Pseudomonadati</taxon>
        <taxon>Myxococcota</taxon>
        <taxon>Polyangia</taxon>
        <taxon>Polyangiales</taxon>
        <taxon>Polyangiaceae</taxon>
        <taxon>Polyangium</taxon>
    </lineage>
</organism>
<reference evidence="2 3" key="1">
    <citation type="submission" date="2023-04" db="EMBL/GenBank/DDBJ databases">
        <title>The genome sequence of Polyangium sorediatum DSM14670.</title>
        <authorList>
            <person name="Zhang X."/>
        </authorList>
    </citation>
    <scope>NUCLEOTIDE SEQUENCE [LARGE SCALE GENOMIC DNA]</scope>
    <source>
        <strain evidence="2 3">DSM 14670</strain>
    </source>
</reference>
<name>A0ABT6P9L1_9BACT</name>
<feature type="signal peptide" evidence="1">
    <location>
        <begin position="1"/>
        <end position="24"/>
    </location>
</feature>
<keyword evidence="1" id="KW-0732">Signal</keyword>
<protein>
    <recommendedName>
        <fullName evidence="4">S-protein homolog</fullName>
    </recommendedName>
</protein>
<dbReference type="Proteomes" id="UP001160301">
    <property type="component" value="Unassembled WGS sequence"/>
</dbReference>
<gene>
    <name evidence="2" type="ORF">QHF89_47810</name>
</gene>
<sequence>MLKKTRFLALGFVAFLAVSKDASAECIQTVEIRNATEDRRDFSLACGTRSSSNFSLEPDETHTYTCKWSHSCGGDTGIFISFAPSSRPGVQRKHYQLYDQMTYNFGKIGNDVDLFPMVWSR</sequence>
<evidence type="ECO:0000313" key="2">
    <source>
        <dbReference type="EMBL" id="MDI1437307.1"/>
    </source>
</evidence>